<dbReference type="RefSeq" id="WP_103200437.1">
    <property type="nucleotide sequence ID" value="NZ_PDGH01000101.1"/>
</dbReference>
<gene>
    <name evidence="1" type="ORF">CRN52_12495</name>
</gene>
<evidence type="ECO:0000313" key="1">
    <source>
        <dbReference type="EMBL" id="POB46892.1"/>
    </source>
</evidence>
<accession>A0A2S3R1C7</accession>
<organism evidence="1 2">
    <name type="scientific">Vibrio vulnificus</name>
    <dbReference type="NCBI Taxonomy" id="672"/>
    <lineage>
        <taxon>Bacteria</taxon>
        <taxon>Pseudomonadati</taxon>
        <taxon>Pseudomonadota</taxon>
        <taxon>Gammaproteobacteria</taxon>
        <taxon>Vibrionales</taxon>
        <taxon>Vibrionaceae</taxon>
        <taxon>Vibrio</taxon>
    </lineage>
</organism>
<evidence type="ECO:0000313" key="2">
    <source>
        <dbReference type="Proteomes" id="UP000237466"/>
    </source>
</evidence>
<comment type="caution">
    <text evidence="1">The sequence shown here is derived from an EMBL/GenBank/DDBJ whole genome shotgun (WGS) entry which is preliminary data.</text>
</comment>
<name>A0A2S3R1C7_VIBVL</name>
<dbReference type="EMBL" id="PDGH01000101">
    <property type="protein sequence ID" value="POB46892.1"/>
    <property type="molecule type" value="Genomic_DNA"/>
</dbReference>
<protein>
    <submittedName>
        <fullName evidence="1">Uncharacterized protein</fullName>
    </submittedName>
</protein>
<sequence>MSFERIAITKLNQLLDHANFSKVTSVAEDKIVLLFNANRICEIDKWGRVTWLQSDDFDIPHPAKSNPDID</sequence>
<reference evidence="1 2" key="1">
    <citation type="journal article" date="2018" name="Front. Microbiol.">
        <title>Phylogeny of Vibrio vulnificus from the Analysis of the Core-Genome: Implications for Intra-Species Taxonomy.</title>
        <authorList>
            <person name="Roig F.J."/>
            <person name="Gonzalez-Candelas F."/>
            <person name="Sanjuan E."/>
            <person name="Fouz B."/>
            <person name="Feil E.J."/>
            <person name="Llorens C."/>
            <person name="Baker-Austin C."/>
            <person name="Oliver J.D."/>
            <person name="Danin-Poleg Y."/>
            <person name="Gibas C.J."/>
            <person name="Kashi Y."/>
            <person name="Gulig P.A."/>
            <person name="Morrison S.S."/>
            <person name="Amaro C."/>
        </authorList>
    </citation>
    <scope>NUCLEOTIDE SEQUENCE [LARGE SCALE GENOMIC DNA]</scope>
    <source>
        <strain evidence="1 2">CECT4608</strain>
    </source>
</reference>
<dbReference type="Proteomes" id="UP000237466">
    <property type="component" value="Unassembled WGS sequence"/>
</dbReference>
<proteinExistence type="predicted"/>
<dbReference type="AlphaFoldDB" id="A0A2S3R1C7"/>